<keyword evidence="8 13" id="KW-0547">Nucleotide-binding</keyword>
<keyword evidence="11 13" id="KW-0443">Lipid metabolism</keyword>
<dbReference type="EMBL" id="CACVAY010000073">
    <property type="protein sequence ID" value="CAA6815962.1"/>
    <property type="molecule type" value="Genomic_DNA"/>
</dbReference>
<dbReference type="PANTHER" id="PTHR42724">
    <property type="entry name" value="TETRAACYLDISACCHARIDE 4'-KINASE"/>
    <property type="match status" value="1"/>
</dbReference>
<organism evidence="14">
    <name type="scientific">uncultured Thiotrichaceae bacterium</name>
    <dbReference type="NCBI Taxonomy" id="298394"/>
    <lineage>
        <taxon>Bacteria</taxon>
        <taxon>Pseudomonadati</taxon>
        <taxon>Pseudomonadota</taxon>
        <taxon>Gammaproteobacteria</taxon>
        <taxon>Thiotrichales</taxon>
        <taxon>Thiotrichaceae</taxon>
        <taxon>environmental samples</taxon>
    </lineage>
</organism>
<comment type="catalytic activity">
    <reaction evidence="13">
        <text>a lipid A disaccharide + ATP = a lipid IVA + ADP + H(+)</text>
        <dbReference type="Rhea" id="RHEA:67840"/>
        <dbReference type="ChEBI" id="CHEBI:15378"/>
        <dbReference type="ChEBI" id="CHEBI:30616"/>
        <dbReference type="ChEBI" id="CHEBI:176343"/>
        <dbReference type="ChEBI" id="CHEBI:176425"/>
        <dbReference type="ChEBI" id="CHEBI:456216"/>
        <dbReference type="EC" id="2.7.1.130"/>
    </reaction>
</comment>
<reference evidence="14" key="1">
    <citation type="submission" date="2020-01" db="EMBL/GenBank/DDBJ databases">
        <authorList>
            <person name="Meier V. D."/>
            <person name="Meier V D."/>
        </authorList>
    </citation>
    <scope>NUCLEOTIDE SEQUENCE</scope>
    <source>
        <strain evidence="14">HLG_WM_MAG_07</strain>
    </source>
</reference>
<evidence type="ECO:0000256" key="3">
    <source>
        <dbReference type="ARBA" id="ARBA00012071"/>
    </source>
</evidence>
<keyword evidence="10 13" id="KW-0067">ATP-binding</keyword>
<proteinExistence type="inferred from homology"/>
<dbReference type="EC" id="2.7.1.130" evidence="3 13"/>
<evidence type="ECO:0000256" key="13">
    <source>
        <dbReference type="HAMAP-Rule" id="MF_00409"/>
    </source>
</evidence>
<dbReference type="GO" id="GO:0005524">
    <property type="term" value="F:ATP binding"/>
    <property type="evidence" value="ECO:0007669"/>
    <property type="project" value="UniProtKB-UniRule"/>
</dbReference>
<dbReference type="SUPFAM" id="SSF52540">
    <property type="entry name" value="P-loop containing nucleoside triphosphate hydrolases"/>
    <property type="match status" value="1"/>
</dbReference>
<gene>
    <name evidence="13" type="primary">lpxK</name>
    <name evidence="14" type="ORF">HELGO_WM16769</name>
</gene>
<evidence type="ECO:0000256" key="4">
    <source>
        <dbReference type="ARBA" id="ARBA00016436"/>
    </source>
</evidence>
<evidence type="ECO:0000256" key="2">
    <source>
        <dbReference type="ARBA" id="ARBA00004870"/>
    </source>
</evidence>
<evidence type="ECO:0000256" key="10">
    <source>
        <dbReference type="ARBA" id="ARBA00022840"/>
    </source>
</evidence>
<dbReference type="HAMAP" id="MF_00409">
    <property type="entry name" value="LpxK"/>
    <property type="match status" value="1"/>
</dbReference>
<evidence type="ECO:0000256" key="12">
    <source>
        <dbReference type="ARBA" id="ARBA00029757"/>
    </source>
</evidence>
<evidence type="ECO:0000313" key="14">
    <source>
        <dbReference type="EMBL" id="CAA6815962.1"/>
    </source>
</evidence>
<evidence type="ECO:0000256" key="7">
    <source>
        <dbReference type="ARBA" id="ARBA00022679"/>
    </source>
</evidence>
<evidence type="ECO:0000256" key="8">
    <source>
        <dbReference type="ARBA" id="ARBA00022741"/>
    </source>
</evidence>
<dbReference type="GO" id="GO:0009029">
    <property type="term" value="F:lipid-A 4'-kinase activity"/>
    <property type="evidence" value="ECO:0007669"/>
    <property type="project" value="UniProtKB-UniRule"/>
</dbReference>
<keyword evidence="6 13" id="KW-0441">Lipid A biosynthesis</keyword>
<dbReference type="GO" id="GO:0005886">
    <property type="term" value="C:plasma membrane"/>
    <property type="evidence" value="ECO:0007669"/>
    <property type="project" value="TreeGrafter"/>
</dbReference>
<protein>
    <recommendedName>
        <fullName evidence="4 13">Tetraacyldisaccharide 4'-kinase</fullName>
        <ecNumber evidence="3 13">2.7.1.130</ecNumber>
    </recommendedName>
    <alternativeName>
        <fullName evidence="12 13">Lipid A 4'-kinase</fullName>
    </alternativeName>
</protein>
<sequence>MPSPNTKHHIPRLQQWLETIWYEQHWKAMPLLPLSALFCGISAWRKRSQIKHQRPSPIPVIVIGNISIGGTGKTPLIIHLVSLLQAAGYRPAIISRGYKGTSSVWPLLVNVDTLAQVCGDEAKLLSNRTGVPVIVGANRVEDIQYAHSHTDANIILSDDGLQHYKMAREYEIVVVDGKRGLGNRYCLPAGPLRESPSRLESCDLAISNGQSELTQHHMHVSGNIIRNIRSGKTQSLTGLSQAHLVTGIGNPQRFIDTLREHHIELLSITTFPDHHDFISNDFSQQNGIPTIMTEKDAVKCQDFEHDNLWYLEVDAYCNESFDIEFLEALKHITHE</sequence>
<dbReference type="PANTHER" id="PTHR42724:SF1">
    <property type="entry name" value="TETRAACYLDISACCHARIDE 4'-KINASE, MITOCHONDRIAL-RELATED"/>
    <property type="match status" value="1"/>
</dbReference>
<dbReference type="NCBIfam" id="TIGR00682">
    <property type="entry name" value="lpxK"/>
    <property type="match status" value="1"/>
</dbReference>
<keyword evidence="5 13" id="KW-0444">Lipid biosynthesis</keyword>
<evidence type="ECO:0000256" key="11">
    <source>
        <dbReference type="ARBA" id="ARBA00023098"/>
    </source>
</evidence>
<evidence type="ECO:0000256" key="6">
    <source>
        <dbReference type="ARBA" id="ARBA00022556"/>
    </source>
</evidence>
<dbReference type="AlphaFoldDB" id="A0A6S6TK04"/>
<dbReference type="InterPro" id="IPR003758">
    <property type="entry name" value="LpxK"/>
</dbReference>
<comment type="pathway">
    <text evidence="2 13">Glycolipid biosynthesis; lipid IV(A) biosynthesis; lipid IV(A) from (3R)-3-hydroxytetradecanoyl-[acyl-carrier-protein] and UDP-N-acetyl-alpha-D-glucosamine: step 6/6.</text>
</comment>
<name>A0A6S6TK04_9GAMM</name>
<comment type="similarity">
    <text evidence="13">Belongs to the LpxK family.</text>
</comment>
<feature type="binding site" evidence="13">
    <location>
        <begin position="67"/>
        <end position="74"/>
    </location>
    <ligand>
        <name>ATP</name>
        <dbReference type="ChEBI" id="CHEBI:30616"/>
    </ligand>
</feature>
<evidence type="ECO:0000256" key="9">
    <source>
        <dbReference type="ARBA" id="ARBA00022777"/>
    </source>
</evidence>
<keyword evidence="9 13" id="KW-0418">Kinase</keyword>
<keyword evidence="7 13" id="KW-0808">Transferase</keyword>
<dbReference type="UniPathway" id="UPA00359">
    <property type="reaction ID" value="UER00482"/>
</dbReference>
<dbReference type="GO" id="GO:0009244">
    <property type="term" value="P:lipopolysaccharide core region biosynthetic process"/>
    <property type="evidence" value="ECO:0007669"/>
    <property type="project" value="TreeGrafter"/>
</dbReference>
<comment type="function">
    <text evidence="1 13">Transfers the gamma-phosphate of ATP to the 4'-position of a tetraacyldisaccharide 1-phosphate intermediate (termed DS-1-P) to form tetraacyldisaccharide 1,4'-bis-phosphate (lipid IVA).</text>
</comment>
<evidence type="ECO:0000256" key="5">
    <source>
        <dbReference type="ARBA" id="ARBA00022516"/>
    </source>
</evidence>
<dbReference type="GO" id="GO:0009245">
    <property type="term" value="P:lipid A biosynthetic process"/>
    <property type="evidence" value="ECO:0007669"/>
    <property type="project" value="UniProtKB-UniRule"/>
</dbReference>
<accession>A0A6S6TK04</accession>
<dbReference type="InterPro" id="IPR027417">
    <property type="entry name" value="P-loop_NTPase"/>
</dbReference>
<evidence type="ECO:0000256" key="1">
    <source>
        <dbReference type="ARBA" id="ARBA00002274"/>
    </source>
</evidence>
<dbReference type="Pfam" id="PF02606">
    <property type="entry name" value="LpxK"/>
    <property type="match status" value="1"/>
</dbReference>